<dbReference type="EMBL" id="LXQA010281039">
    <property type="protein sequence ID" value="MCI40556.1"/>
    <property type="molecule type" value="Genomic_DNA"/>
</dbReference>
<proteinExistence type="predicted"/>
<accession>A0A392RY99</accession>
<dbReference type="Proteomes" id="UP000265520">
    <property type="component" value="Unassembled WGS sequence"/>
</dbReference>
<comment type="caution">
    <text evidence="1">The sequence shown here is derived from an EMBL/GenBank/DDBJ whole genome shotgun (WGS) entry which is preliminary data.</text>
</comment>
<protein>
    <submittedName>
        <fullName evidence="1">Uncharacterized protein</fullName>
    </submittedName>
</protein>
<evidence type="ECO:0000313" key="2">
    <source>
        <dbReference type="Proteomes" id="UP000265520"/>
    </source>
</evidence>
<keyword evidence="2" id="KW-1185">Reference proteome</keyword>
<dbReference type="AlphaFoldDB" id="A0A392RY99"/>
<evidence type="ECO:0000313" key="1">
    <source>
        <dbReference type="EMBL" id="MCI40556.1"/>
    </source>
</evidence>
<reference evidence="1 2" key="1">
    <citation type="journal article" date="2018" name="Front. Plant Sci.">
        <title>Red Clover (Trifolium pratense) and Zigzag Clover (T. medium) - A Picture of Genomic Similarities and Differences.</title>
        <authorList>
            <person name="Dluhosova J."/>
            <person name="Istvanek J."/>
            <person name="Nedelnik J."/>
            <person name="Repkova J."/>
        </authorList>
    </citation>
    <scope>NUCLEOTIDE SEQUENCE [LARGE SCALE GENOMIC DNA]</scope>
    <source>
        <strain evidence="2">cv. 10/8</strain>
        <tissue evidence="1">Leaf</tissue>
    </source>
</reference>
<name>A0A392RY99_9FABA</name>
<sequence length="24" mass="2449">MVLASTTAVDRRSAAACVGRNDAL</sequence>
<organism evidence="1 2">
    <name type="scientific">Trifolium medium</name>
    <dbReference type="NCBI Taxonomy" id="97028"/>
    <lineage>
        <taxon>Eukaryota</taxon>
        <taxon>Viridiplantae</taxon>
        <taxon>Streptophyta</taxon>
        <taxon>Embryophyta</taxon>
        <taxon>Tracheophyta</taxon>
        <taxon>Spermatophyta</taxon>
        <taxon>Magnoliopsida</taxon>
        <taxon>eudicotyledons</taxon>
        <taxon>Gunneridae</taxon>
        <taxon>Pentapetalae</taxon>
        <taxon>rosids</taxon>
        <taxon>fabids</taxon>
        <taxon>Fabales</taxon>
        <taxon>Fabaceae</taxon>
        <taxon>Papilionoideae</taxon>
        <taxon>50 kb inversion clade</taxon>
        <taxon>NPAAA clade</taxon>
        <taxon>Hologalegina</taxon>
        <taxon>IRL clade</taxon>
        <taxon>Trifolieae</taxon>
        <taxon>Trifolium</taxon>
    </lineage>
</organism>
<feature type="non-terminal residue" evidence="1">
    <location>
        <position position="24"/>
    </location>
</feature>